<dbReference type="InterPro" id="IPR001876">
    <property type="entry name" value="Znf_RanBP2"/>
</dbReference>
<feature type="domain" description="RanBP2-type" evidence="6">
    <location>
        <begin position="971"/>
        <end position="1000"/>
    </location>
</feature>
<sequence length="1014" mass="114727">TFGTLRYASTLLSTRHKFSPRATATVFIGYPHGYKGYKLLDLTTLETFISRDVKFYEHIFPIKDKDSTTRSTNPLSPYITPNLITPDICDDPDPIHTQHHPDNQPSIQNNPQPNPFSEYQLRRSTRQCGQPRYLTDYHCYNVTMDSKPLYLIQNYIDYSKITAHHTHYICQISKNHELQTYKHIKFPHWKQAIQDELTAMDLNNTWTITHLPPNKKPITCIWLFKLKLNSDGTVAKHKARLVARGFTQQYGLDFQETFSPMAKITTLRFLLSLVASQHWHLAQLDVNNAFLNGSLDEENLHADTSRLQPRISFSIICTSCLQSKHDYTLFTKGTCSSFIAILVYVDDIVIASPDKTAIHSAKTMLQQYFKLKDLGNLKFFLGLELSRSQVGIFMCQRHYTMSILEDTGMLACKPSVVPMEADLKLNAESGSQLPDPETYRRLIGRLLYLTISRPNICYIVHQLSQFVSNPRSVHTNAANILLRYLKHTAGQGVLFKAKSDTSLHAYVDADWGSCLDSRKSTTGYSVYCDNKVAIHIATNPTYHERTKHLEIDLHYVREQVDKGALKLIHVRKHHQLADVFTKSLPQSAFLNIISKLEFGISGFWTMNVGDLNKVWEIRALKRKPAAEEATKMLEKIAKQVQPIMRKHKWRIKLLSEMCPSNPRLLGLNVGAGIHVKLRLRRPNRDLDFYPFDQVLDTMLHELCHNAHGPHNANFYKLWDELRKECEELMAKGISGAGEGFDLPGRRLGGYSRQPPLSSLRKTALEAAEKRVQLGSLLPSGPKRLGGDSVIMRALSPVQAAAMAAERRLQDDVWCGSQSCENLDHEDVDYEVAENIVHKGENVGSSRQTDNSTLPSNLLSRKRSQDTNSSLPAKSSSSTSEFVDLTMDTPKSRPDKEHQTGPKRRCGGSESFSHSQSNYQAGSSSANLSSVSGRHSEESGMWECTMCTLLNKRLAPICELCGTQQPKDFSTKCNTWSCKFCTLENNVKLEKCSACDQWRYSHGPSVSIRAPNLGT</sequence>
<feature type="domain" description="WLM" evidence="7">
    <location>
        <begin position="605"/>
        <end position="809"/>
    </location>
</feature>
<dbReference type="CDD" id="cd09272">
    <property type="entry name" value="RNase_HI_RT_Ty1"/>
    <property type="match status" value="1"/>
</dbReference>
<feature type="compositionally biased region" description="Polar residues" evidence="5">
    <location>
        <begin position="909"/>
        <end position="921"/>
    </location>
</feature>
<dbReference type="PROSITE" id="PS01358">
    <property type="entry name" value="ZF_RANBP2_1"/>
    <property type="match status" value="2"/>
</dbReference>
<dbReference type="EMBL" id="QZWG01000018">
    <property type="protein sequence ID" value="RZB51157.1"/>
    <property type="molecule type" value="Genomic_DNA"/>
</dbReference>
<dbReference type="SUPFAM" id="SSF90209">
    <property type="entry name" value="Ran binding protein zinc finger-like"/>
    <property type="match status" value="1"/>
</dbReference>
<dbReference type="InterPro" id="IPR013536">
    <property type="entry name" value="WLM_dom"/>
</dbReference>
<evidence type="ECO:0000313" key="9">
    <source>
        <dbReference type="Proteomes" id="UP000289340"/>
    </source>
</evidence>
<proteinExistence type="predicted"/>
<evidence type="ECO:0000256" key="3">
    <source>
        <dbReference type="ARBA" id="ARBA00022833"/>
    </source>
</evidence>
<evidence type="ECO:0000313" key="8">
    <source>
        <dbReference type="EMBL" id="RZB51157.1"/>
    </source>
</evidence>
<dbReference type="PROSITE" id="PS50199">
    <property type="entry name" value="ZF_RANBP2_2"/>
    <property type="match status" value="2"/>
</dbReference>
<dbReference type="InterPro" id="IPR043502">
    <property type="entry name" value="DNA/RNA_pol_sf"/>
</dbReference>
<dbReference type="InterPro" id="IPR036443">
    <property type="entry name" value="Znf_RanBP2_sf"/>
</dbReference>
<evidence type="ECO:0000259" key="6">
    <source>
        <dbReference type="PROSITE" id="PS50199"/>
    </source>
</evidence>
<dbReference type="Pfam" id="PF08325">
    <property type="entry name" value="WLM"/>
    <property type="match status" value="1"/>
</dbReference>
<evidence type="ECO:0000256" key="2">
    <source>
        <dbReference type="ARBA" id="ARBA00022771"/>
    </source>
</evidence>
<dbReference type="Gene3D" id="2.30.30.380">
    <property type="entry name" value="Zn-finger domain of Sec23/24"/>
    <property type="match status" value="1"/>
</dbReference>
<name>A0A445FQI3_GLYSO</name>
<dbReference type="InterPro" id="IPR013103">
    <property type="entry name" value="RVT_2"/>
</dbReference>
<feature type="non-terminal residue" evidence="8">
    <location>
        <position position="1"/>
    </location>
</feature>
<dbReference type="PANTHER" id="PTHR46622:SF3">
    <property type="entry name" value="ZINC ION BINDING PROTEIN"/>
    <property type="match status" value="1"/>
</dbReference>
<keyword evidence="2 4" id="KW-0863">Zinc-finger</keyword>
<feature type="domain" description="RanBP2-type" evidence="6">
    <location>
        <begin position="937"/>
        <end position="966"/>
    </location>
</feature>
<keyword evidence="3" id="KW-0862">Zinc</keyword>
<dbReference type="InterPro" id="IPR057670">
    <property type="entry name" value="SH3_retrovirus"/>
</dbReference>
<feature type="compositionally biased region" description="Low complexity" evidence="5">
    <location>
        <begin position="922"/>
        <end position="931"/>
    </location>
</feature>
<keyword evidence="9" id="KW-1185">Reference proteome</keyword>
<dbReference type="GO" id="GO:0005634">
    <property type="term" value="C:nucleus"/>
    <property type="evidence" value="ECO:0007669"/>
    <property type="project" value="TreeGrafter"/>
</dbReference>
<keyword evidence="8" id="KW-0808">Transferase</keyword>
<dbReference type="SMART" id="SM00547">
    <property type="entry name" value="ZnF_RBZ"/>
    <property type="match status" value="2"/>
</dbReference>
<dbReference type="SUPFAM" id="SSF56672">
    <property type="entry name" value="DNA/RNA polymerases"/>
    <property type="match status" value="1"/>
</dbReference>
<dbReference type="PROSITE" id="PS51397">
    <property type="entry name" value="WLM"/>
    <property type="match status" value="1"/>
</dbReference>
<feature type="compositionally biased region" description="Polar residues" evidence="5">
    <location>
        <begin position="842"/>
        <end position="858"/>
    </location>
</feature>
<evidence type="ECO:0000256" key="5">
    <source>
        <dbReference type="SAM" id="MobiDB-lite"/>
    </source>
</evidence>
<dbReference type="GO" id="GO:0006281">
    <property type="term" value="P:DNA repair"/>
    <property type="evidence" value="ECO:0007669"/>
    <property type="project" value="TreeGrafter"/>
</dbReference>
<evidence type="ECO:0000259" key="7">
    <source>
        <dbReference type="PROSITE" id="PS51397"/>
    </source>
</evidence>
<accession>A0A445FQI3</accession>
<feature type="compositionally biased region" description="Basic and acidic residues" evidence="5">
    <location>
        <begin position="889"/>
        <end position="899"/>
    </location>
</feature>
<dbReference type="PANTHER" id="PTHR46622">
    <property type="entry name" value="DNA-DEPENDENT METALLOPROTEASE WSS1"/>
    <property type="match status" value="1"/>
</dbReference>
<dbReference type="GO" id="GO:0008237">
    <property type="term" value="F:metallopeptidase activity"/>
    <property type="evidence" value="ECO:0007669"/>
    <property type="project" value="TreeGrafter"/>
</dbReference>
<reference evidence="8 9" key="1">
    <citation type="submission" date="2018-09" db="EMBL/GenBank/DDBJ databases">
        <title>A high-quality reference genome of wild soybean provides a powerful tool to mine soybean genomes.</title>
        <authorList>
            <person name="Xie M."/>
            <person name="Chung C.Y.L."/>
            <person name="Li M.-W."/>
            <person name="Wong F.-L."/>
            <person name="Chan T.-F."/>
            <person name="Lam H.-M."/>
        </authorList>
    </citation>
    <scope>NUCLEOTIDE SEQUENCE [LARGE SCALE GENOMIC DNA]</scope>
    <source>
        <strain evidence="9">cv. W05</strain>
        <tissue evidence="8">Hypocotyl of etiolated seedlings</tissue>
    </source>
</reference>
<evidence type="ECO:0000256" key="4">
    <source>
        <dbReference type="PROSITE-ProRule" id="PRU00322"/>
    </source>
</evidence>
<comment type="caution">
    <text evidence="8">The sequence shown here is derived from an EMBL/GenBank/DDBJ whole genome shotgun (WGS) entry which is preliminary data.</text>
</comment>
<dbReference type="InterPro" id="IPR053000">
    <property type="entry name" value="WSS1-like_metalloprotease"/>
</dbReference>
<keyword evidence="8" id="KW-0548">Nucleotidyltransferase</keyword>
<organism evidence="8 9">
    <name type="scientific">Glycine soja</name>
    <name type="common">Wild soybean</name>
    <dbReference type="NCBI Taxonomy" id="3848"/>
    <lineage>
        <taxon>Eukaryota</taxon>
        <taxon>Viridiplantae</taxon>
        <taxon>Streptophyta</taxon>
        <taxon>Embryophyta</taxon>
        <taxon>Tracheophyta</taxon>
        <taxon>Spermatophyta</taxon>
        <taxon>Magnoliopsida</taxon>
        <taxon>eudicotyledons</taxon>
        <taxon>Gunneridae</taxon>
        <taxon>Pentapetalae</taxon>
        <taxon>rosids</taxon>
        <taxon>fabids</taxon>
        <taxon>Fabales</taxon>
        <taxon>Fabaceae</taxon>
        <taxon>Papilionoideae</taxon>
        <taxon>50 kb inversion clade</taxon>
        <taxon>NPAAA clade</taxon>
        <taxon>indigoferoid/millettioid clade</taxon>
        <taxon>Phaseoleae</taxon>
        <taxon>Glycine</taxon>
        <taxon>Glycine subgen. Soja</taxon>
    </lineage>
</organism>
<dbReference type="GO" id="GO:0008270">
    <property type="term" value="F:zinc ion binding"/>
    <property type="evidence" value="ECO:0007669"/>
    <property type="project" value="UniProtKB-KW"/>
</dbReference>
<protein>
    <submittedName>
        <fullName evidence="8">Retrovirus-related Pol polyprotein from transposon RE1</fullName>
        <ecNumber evidence="8">2.7.7.7</ecNumber>
    </submittedName>
</protein>
<gene>
    <name evidence="8" type="ORF">D0Y65_047827</name>
</gene>
<dbReference type="AlphaFoldDB" id="A0A445FQI3"/>
<feature type="region of interest" description="Disordered" evidence="5">
    <location>
        <begin position="839"/>
        <end position="931"/>
    </location>
</feature>
<dbReference type="Pfam" id="PF25597">
    <property type="entry name" value="SH3_retrovirus"/>
    <property type="match status" value="1"/>
</dbReference>
<dbReference type="EC" id="2.7.7.7" evidence="8"/>
<feature type="compositionally biased region" description="Basic and acidic residues" evidence="5">
    <location>
        <begin position="93"/>
        <end position="102"/>
    </location>
</feature>
<dbReference type="Pfam" id="PF07727">
    <property type="entry name" value="RVT_2"/>
    <property type="match status" value="2"/>
</dbReference>
<keyword evidence="1" id="KW-0479">Metal-binding</keyword>
<feature type="compositionally biased region" description="Low complexity" evidence="5">
    <location>
        <begin position="868"/>
        <end position="879"/>
    </location>
</feature>
<dbReference type="Proteomes" id="UP000289340">
    <property type="component" value="Chromosome 18"/>
</dbReference>
<evidence type="ECO:0000256" key="1">
    <source>
        <dbReference type="ARBA" id="ARBA00022723"/>
    </source>
</evidence>
<feature type="region of interest" description="Disordered" evidence="5">
    <location>
        <begin position="90"/>
        <end position="118"/>
    </location>
</feature>
<dbReference type="GO" id="GO:0003887">
    <property type="term" value="F:DNA-directed DNA polymerase activity"/>
    <property type="evidence" value="ECO:0007669"/>
    <property type="project" value="UniProtKB-EC"/>
</dbReference>